<dbReference type="Gene3D" id="1.25.40.10">
    <property type="entry name" value="Tetratricopeptide repeat domain"/>
    <property type="match status" value="1"/>
</dbReference>
<evidence type="ECO:0000313" key="1">
    <source>
        <dbReference type="EMBL" id="TQF07967.1"/>
    </source>
</evidence>
<name>A0A540WGE6_9ACTN</name>
<comment type="caution">
    <text evidence="1">The sequence shown here is derived from an EMBL/GenBank/DDBJ whole genome shotgun (WGS) entry which is preliminary data.</text>
</comment>
<organism evidence="1 2">
    <name type="scientific">Kitasatospora acidiphila</name>
    <dbReference type="NCBI Taxonomy" id="2567942"/>
    <lineage>
        <taxon>Bacteria</taxon>
        <taxon>Bacillati</taxon>
        <taxon>Actinomycetota</taxon>
        <taxon>Actinomycetes</taxon>
        <taxon>Kitasatosporales</taxon>
        <taxon>Streptomycetaceae</taxon>
        <taxon>Kitasatospora</taxon>
    </lineage>
</organism>
<evidence type="ECO:0008006" key="3">
    <source>
        <dbReference type="Google" id="ProtNLM"/>
    </source>
</evidence>
<sequence length="299" mass="30930">MTAIGLGDLLLCEFTVEEACVAYERGVTGQMAASARSRLKLLASSEAASGAQPSLYDYGCHVACKTPARKGIATLQAAIAAGDTRARTHFYLAQLLAPAQKAGTYRRAVVLAGPGVDALVLVCRGWLGWARCDHAGARAAFDSASRKAFDSVDVELAVVAAVSLAQSHEDEGNVTAARDAYHRALRAGYPQHSAAAGFDCAQFLAEHGDTAGAADVYRSVMATGHPVQCSVAAINLGSILRDSGDLAGACQAYTHALNGLWPDATARARAALARLLSSGAVTNMSPAAGGEYRRGGVHE</sequence>
<dbReference type="Proteomes" id="UP000319103">
    <property type="component" value="Unassembled WGS sequence"/>
</dbReference>
<evidence type="ECO:0000313" key="2">
    <source>
        <dbReference type="Proteomes" id="UP000319103"/>
    </source>
</evidence>
<gene>
    <name evidence="1" type="ORF">E6W39_01165</name>
</gene>
<protein>
    <recommendedName>
        <fullName evidence="3">Tetratricopeptide repeat protein</fullName>
    </recommendedName>
</protein>
<dbReference type="InterPro" id="IPR011990">
    <property type="entry name" value="TPR-like_helical_dom_sf"/>
</dbReference>
<dbReference type="AlphaFoldDB" id="A0A540WGE6"/>
<proteinExistence type="predicted"/>
<keyword evidence="2" id="KW-1185">Reference proteome</keyword>
<reference evidence="1 2" key="1">
    <citation type="submission" date="2019-06" db="EMBL/GenBank/DDBJ databases">
        <title>Description of Kitasatospora acidophila sp. nov. isolated from pine grove soil, and reclassification of Streptomyces novaecaesareae to Kitasatospora novaeceasareae comb. nov.</title>
        <authorList>
            <person name="Kim M.J."/>
        </authorList>
    </citation>
    <scope>NUCLEOTIDE SEQUENCE [LARGE SCALE GENOMIC DNA]</scope>
    <source>
        <strain evidence="1 2">MMS16-CNU292</strain>
    </source>
</reference>
<dbReference type="OrthoDB" id="3488895at2"/>
<dbReference type="RefSeq" id="WP_141631831.1">
    <property type="nucleotide sequence ID" value="NZ_VIGB01000002.1"/>
</dbReference>
<dbReference type="EMBL" id="VIGB01000002">
    <property type="protein sequence ID" value="TQF07967.1"/>
    <property type="molecule type" value="Genomic_DNA"/>
</dbReference>
<dbReference type="SUPFAM" id="SSF48452">
    <property type="entry name" value="TPR-like"/>
    <property type="match status" value="1"/>
</dbReference>
<accession>A0A540WGE6</accession>